<dbReference type="GO" id="GO:0016592">
    <property type="term" value="C:mediator complex"/>
    <property type="evidence" value="ECO:0007669"/>
    <property type="project" value="InterPro"/>
</dbReference>
<proteinExistence type="inferred from homology"/>
<evidence type="ECO:0000256" key="2">
    <source>
        <dbReference type="ARBA" id="ARBA00007526"/>
    </source>
</evidence>
<feature type="region of interest" description="Disordered" evidence="7">
    <location>
        <begin position="246"/>
        <end position="271"/>
    </location>
</feature>
<organism evidence="8 9">
    <name type="scientific">Babesia ovis</name>
    <dbReference type="NCBI Taxonomy" id="5869"/>
    <lineage>
        <taxon>Eukaryota</taxon>
        <taxon>Sar</taxon>
        <taxon>Alveolata</taxon>
        <taxon>Apicomplexa</taxon>
        <taxon>Aconoidasida</taxon>
        <taxon>Piroplasmida</taxon>
        <taxon>Babesiidae</taxon>
        <taxon>Babesia</taxon>
    </lineage>
</organism>
<evidence type="ECO:0000256" key="1">
    <source>
        <dbReference type="ARBA" id="ARBA00004123"/>
    </source>
</evidence>
<keyword evidence="3 6" id="KW-0805">Transcription regulation</keyword>
<evidence type="ECO:0000256" key="4">
    <source>
        <dbReference type="ARBA" id="ARBA00023163"/>
    </source>
</evidence>
<dbReference type="EMBL" id="BLIY01000022">
    <property type="protein sequence ID" value="GFE55458.1"/>
    <property type="molecule type" value="Genomic_DNA"/>
</dbReference>
<evidence type="ECO:0000256" key="6">
    <source>
        <dbReference type="RuleBase" id="RU364143"/>
    </source>
</evidence>
<keyword evidence="9" id="KW-1185">Reference proteome</keyword>
<evidence type="ECO:0000256" key="5">
    <source>
        <dbReference type="ARBA" id="ARBA00023242"/>
    </source>
</evidence>
<comment type="subunit">
    <text evidence="6">Component of the Mediator complex.</text>
</comment>
<dbReference type="OrthoDB" id="344220at2759"/>
<gene>
    <name evidence="6" type="primary">MED6</name>
    <name evidence="8" type="ORF">BaOVIS_028620</name>
</gene>
<comment type="subcellular location">
    <subcellularLocation>
        <location evidence="1 6">Nucleus</location>
    </subcellularLocation>
</comment>
<evidence type="ECO:0000256" key="3">
    <source>
        <dbReference type="ARBA" id="ARBA00023015"/>
    </source>
</evidence>
<evidence type="ECO:0000256" key="7">
    <source>
        <dbReference type="SAM" id="MobiDB-lite"/>
    </source>
</evidence>
<dbReference type="GO" id="GO:0003712">
    <property type="term" value="F:transcription coregulator activity"/>
    <property type="evidence" value="ECO:0007669"/>
    <property type="project" value="InterPro"/>
</dbReference>
<dbReference type="AlphaFoldDB" id="A0A9W5TEA1"/>
<dbReference type="Gene3D" id="3.10.450.580">
    <property type="entry name" value="Mediator complex, subunit Med6"/>
    <property type="match status" value="1"/>
</dbReference>
<accession>A0A9W5TEA1</accession>
<dbReference type="InterPro" id="IPR038566">
    <property type="entry name" value="Mediator_Med6_sf"/>
</dbReference>
<evidence type="ECO:0000313" key="8">
    <source>
        <dbReference type="EMBL" id="GFE55458.1"/>
    </source>
</evidence>
<name>A0A9W5TEA1_BABOV</name>
<dbReference type="InterPro" id="IPR007018">
    <property type="entry name" value="Mediator_Med6"/>
</dbReference>
<dbReference type="GO" id="GO:0006357">
    <property type="term" value="P:regulation of transcription by RNA polymerase II"/>
    <property type="evidence" value="ECO:0007669"/>
    <property type="project" value="InterPro"/>
</dbReference>
<comment type="function">
    <text evidence="6">Component of the Mediator complex, a coactivator involved in the regulated transcription of nearly all RNA polymerase II-dependent genes. Mediator functions as a bridge to convey information from gene-specific regulatory proteins to the basal RNA polymerase II transcription machinery. Mediator is recruited to promoters by direct interactions with regulatory proteins and serves as a scaffold for the assembly of a functional preinitiation complex with RNA polymerase II and the general transcription factors.</text>
</comment>
<dbReference type="Proteomes" id="UP001057455">
    <property type="component" value="Unassembled WGS sequence"/>
</dbReference>
<dbReference type="PANTHER" id="PTHR13104">
    <property type="entry name" value="MED-6-RELATED"/>
    <property type="match status" value="1"/>
</dbReference>
<protein>
    <recommendedName>
        <fullName evidence="6">Mediator of RNA polymerase II transcription subunit 6</fullName>
    </recommendedName>
    <alternativeName>
        <fullName evidence="6">Mediator complex subunit 6</fullName>
    </alternativeName>
</protein>
<keyword evidence="4 6" id="KW-0804">Transcription</keyword>
<dbReference type="Pfam" id="PF04934">
    <property type="entry name" value="Med6"/>
    <property type="match status" value="1"/>
</dbReference>
<comment type="caution">
    <text evidence="8">The sequence shown here is derived from an EMBL/GenBank/DDBJ whole genome shotgun (WGS) entry which is preliminary data.</text>
</comment>
<keyword evidence="6" id="KW-0010">Activator</keyword>
<evidence type="ECO:0000313" key="9">
    <source>
        <dbReference type="Proteomes" id="UP001057455"/>
    </source>
</evidence>
<sequence length="271" mass="31418">MLADDDEFINEYENECKCEFLDPRFLATTALDSEHAALDYFYQSPFYLKYRERALNEHIRAGKAVDSQQVGLMFQVTYNNLDDIMESLKNLPPLDDMARIQYYSNATIFHITLFSRNLGQNGVTTTPIKIYYIIQGSIFMCPPFGSLIRHRLHQSIEHFEKFYDTLNDISKWSAAHGYSWEPKPRILDPQIEQLCDKYNFKEDVDEGYVKDGNMHLFFLKPQEPIAYRIAHDEIRTMAKRLAEAQQQAAESNTSGVVPDTQTTQEAEAVPM</sequence>
<feature type="compositionally biased region" description="Polar residues" evidence="7">
    <location>
        <begin position="246"/>
        <end position="265"/>
    </location>
</feature>
<reference evidence="8" key="1">
    <citation type="submission" date="2019-12" db="EMBL/GenBank/DDBJ databases">
        <title>Genome sequence of Babesia ovis.</title>
        <authorList>
            <person name="Yamagishi J."/>
            <person name="Sevinc F."/>
            <person name="Xuan X."/>
        </authorList>
    </citation>
    <scope>NUCLEOTIDE SEQUENCE</scope>
    <source>
        <strain evidence="8">Selcuk</strain>
    </source>
</reference>
<comment type="similarity">
    <text evidence="2 6">Belongs to the Mediator complex subunit 6 family.</text>
</comment>
<keyword evidence="5 6" id="KW-0539">Nucleus</keyword>